<sequence>ALAQGVDLRGYFCWSLLDNFEWSEGYAKRFGIVHVDYATQVRTPKRSARWYSQVIEANGLPTSGFPPPRTGD</sequence>
<evidence type="ECO:0000256" key="3">
    <source>
        <dbReference type="ARBA" id="ARBA00023295"/>
    </source>
</evidence>
<keyword evidence="2" id="KW-0378">Hydrolase</keyword>
<dbReference type="SUPFAM" id="SSF51445">
    <property type="entry name" value="(Trans)glycosidases"/>
    <property type="match status" value="1"/>
</dbReference>
<dbReference type="PANTHER" id="PTHR10353">
    <property type="entry name" value="GLYCOSYL HYDROLASE"/>
    <property type="match status" value="1"/>
</dbReference>
<dbReference type="EMBL" id="JBHTIS010000736">
    <property type="protein sequence ID" value="MFD1046638.1"/>
    <property type="molecule type" value="Genomic_DNA"/>
</dbReference>
<reference evidence="6" key="1">
    <citation type="journal article" date="2019" name="Int. J. Syst. Evol. Microbiol.">
        <title>The Global Catalogue of Microorganisms (GCM) 10K type strain sequencing project: providing services to taxonomists for standard genome sequencing and annotation.</title>
        <authorList>
            <consortium name="The Broad Institute Genomics Platform"/>
            <consortium name="The Broad Institute Genome Sequencing Center for Infectious Disease"/>
            <person name="Wu L."/>
            <person name="Ma J."/>
        </authorList>
    </citation>
    <scope>NUCLEOTIDE SEQUENCE [LARGE SCALE GENOMIC DNA]</scope>
    <source>
        <strain evidence="6">JCM 31486</strain>
    </source>
</reference>
<comment type="caution">
    <text evidence="5">The sequence shown here is derived from an EMBL/GenBank/DDBJ whole genome shotgun (WGS) entry which is preliminary data.</text>
</comment>
<accession>A0ABW3M7S1</accession>
<evidence type="ECO:0000256" key="1">
    <source>
        <dbReference type="ARBA" id="ARBA00010838"/>
    </source>
</evidence>
<dbReference type="Proteomes" id="UP001597045">
    <property type="component" value="Unassembled WGS sequence"/>
</dbReference>
<dbReference type="PRINTS" id="PR00131">
    <property type="entry name" value="GLHYDRLASE1"/>
</dbReference>
<gene>
    <name evidence="5" type="ORF">ACFQ1S_14300</name>
</gene>
<comment type="similarity">
    <text evidence="1 4">Belongs to the glycosyl hydrolase 1 family.</text>
</comment>
<proteinExistence type="inferred from homology"/>
<evidence type="ECO:0000256" key="2">
    <source>
        <dbReference type="ARBA" id="ARBA00022801"/>
    </source>
</evidence>
<dbReference type="Pfam" id="PF00232">
    <property type="entry name" value="Glyco_hydro_1"/>
    <property type="match status" value="1"/>
</dbReference>
<evidence type="ECO:0000256" key="4">
    <source>
        <dbReference type="RuleBase" id="RU003690"/>
    </source>
</evidence>
<keyword evidence="6" id="KW-1185">Reference proteome</keyword>
<evidence type="ECO:0000313" key="5">
    <source>
        <dbReference type="EMBL" id="MFD1046638.1"/>
    </source>
</evidence>
<feature type="non-terminal residue" evidence="5">
    <location>
        <position position="1"/>
    </location>
</feature>
<dbReference type="PANTHER" id="PTHR10353:SF36">
    <property type="entry name" value="LP05116P"/>
    <property type="match status" value="1"/>
</dbReference>
<dbReference type="InterPro" id="IPR017853">
    <property type="entry name" value="GH"/>
</dbReference>
<protein>
    <submittedName>
        <fullName evidence="5">Family 1 glycosylhydrolase</fullName>
    </submittedName>
</protein>
<name>A0ABW3M7S1_9PSEU</name>
<dbReference type="InterPro" id="IPR001360">
    <property type="entry name" value="Glyco_hydro_1"/>
</dbReference>
<organism evidence="5 6">
    <name type="scientific">Kibdelosporangium lantanae</name>
    <dbReference type="NCBI Taxonomy" id="1497396"/>
    <lineage>
        <taxon>Bacteria</taxon>
        <taxon>Bacillati</taxon>
        <taxon>Actinomycetota</taxon>
        <taxon>Actinomycetes</taxon>
        <taxon>Pseudonocardiales</taxon>
        <taxon>Pseudonocardiaceae</taxon>
        <taxon>Kibdelosporangium</taxon>
    </lineage>
</organism>
<dbReference type="Gene3D" id="3.20.20.80">
    <property type="entry name" value="Glycosidases"/>
    <property type="match status" value="1"/>
</dbReference>
<evidence type="ECO:0000313" key="6">
    <source>
        <dbReference type="Proteomes" id="UP001597045"/>
    </source>
</evidence>
<keyword evidence="3" id="KW-0326">Glycosidase</keyword>